<dbReference type="Gene3D" id="3.60.110.10">
    <property type="entry name" value="Carbon-nitrogen hydrolase"/>
    <property type="match status" value="1"/>
</dbReference>
<evidence type="ECO:0000313" key="5">
    <source>
        <dbReference type="Proteomes" id="UP000823388"/>
    </source>
</evidence>
<dbReference type="EMBL" id="CM029043">
    <property type="protein sequence ID" value="KAG2610226.1"/>
    <property type="molecule type" value="Genomic_DNA"/>
</dbReference>
<protein>
    <recommendedName>
        <fullName evidence="3">CN hydrolase domain-containing protein</fullName>
    </recommendedName>
</protein>
<dbReference type="PROSITE" id="PS50263">
    <property type="entry name" value="CN_HYDROLASE"/>
    <property type="match status" value="1"/>
</dbReference>
<dbReference type="GO" id="GO:0006107">
    <property type="term" value="P:oxaloacetate metabolic process"/>
    <property type="evidence" value="ECO:0007669"/>
    <property type="project" value="TreeGrafter"/>
</dbReference>
<dbReference type="InterPro" id="IPR003010">
    <property type="entry name" value="C-N_Hydrolase"/>
</dbReference>
<dbReference type="GO" id="GO:0005739">
    <property type="term" value="C:mitochondrion"/>
    <property type="evidence" value="ECO:0007669"/>
    <property type="project" value="TreeGrafter"/>
</dbReference>
<feature type="region of interest" description="Disordered" evidence="2">
    <location>
        <begin position="346"/>
        <end position="366"/>
    </location>
</feature>
<dbReference type="PANTHER" id="PTHR23088">
    <property type="entry name" value="NITRILASE-RELATED"/>
    <property type="match status" value="1"/>
</dbReference>
<dbReference type="EMBL" id="CM029043">
    <property type="protein sequence ID" value="KAG2610220.1"/>
    <property type="molecule type" value="Genomic_DNA"/>
</dbReference>
<keyword evidence="5" id="KW-1185">Reference proteome</keyword>
<dbReference type="CDD" id="cd07572">
    <property type="entry name" value="nit"/>
    <property type="match status" value="1"/>
</dbReference>
<proteinExistence type="predicted"/>
<dbReference type="GO" id="GO:0006541">
    <property type="term" value="P:glutamine metabolic process"/>
    <property type="evidence" value="ECO:0007669"/>
    <property type="project" value="TreeGrafter"/>
</dbReference>
<sequence>MSDKLFSLTLLSAQLVNSPSLPFVPLQKFRSPIALPPSRIIDLTMAQTSVSPPPLRPSKANTHKYKVALCQLLVSPDREENIARARSRIEAAADAGAMLIVMPEIWSCPYSLEILASYAEDIDGGVSPSISMLSEVAAARKITIVGGSIPEKASGKVFNTCCVIGPDGQILAKHRKLHLFEIDIPGDIKLKESDTFTGGQEPTVVDTDVGRIGIGICHDIRFPELAMLYRSRGAHLICYPSAFNMSTGELLWDLMQKSRAIDNQLFVATCSPARDPNAESDYMIWGHSSLIGPFGEVLAAAGHEEATVIGEIDLSMILSTRENLPLGMQRRRDLYRWVDVQRRGESASDGARGVEGEDALVSDTVL</sequence>
<dbReference type="Proteomes" id="UP000823388">
    <property type="component" value="Chromosome 4K"/>
</dbReference>
<dbReference type="SUPFAM" id="SSF56317">
    <property type="entry name" value="Carbon-nitrogen hydrolase"/>
    <property type="match status" value="1"/>
</dbReference>
<evidence type="ECO:0000259" key="3">
    <source>
        <dbReference type="PROSITE" id="PS50263"/>
    </source>
</evidence>
<evidence type="ECO:0000256" key="1">
    <source>
        <dbReference type="ARBA" id="ARBA00022801"/>
    </source>
</evidence>
<organism evidence="4 5">
    <name type="scientific">Panicum virgatum</name>
    <name type="common">Blackwell switchgrass</name>
    <dbReference type="NCBI Taxonomy" id="38727"/>
    <lineage>
        <taxon>Eukaryota</taxon>
        <taxon>Viridiplantae</taxon>
        <taxon>Streptophyta</taxon>
        <taxon>Embryophyta</taxon>
        <taxon>Tracheophyta</taxon>
        <taxon>Spermatophyta</taxon>
        <taxon>Magnoliopsida</taxon>
        <taxon>Liliopsida</taxon>
        <taxon>Poales</taxon>
        <taxon>Poaceae</taxon>
        <taxon>PACMAD clade</taxon>
        <taxon>Panicoideae</taxon>
        <taxon>Panicodae</taxon>
        <taxon>Paniceae</taxon>
        <taxon>Panicinae</taxon>
        <taxon>Panicum</taxon>
        <taxon>Panicum sect. Hiantes</taxon>
    </lineage>
</organism>
<evidence type="ECO:0000256" key="2">
    <source>
        <dbReference type="SAM" id="MobiDB-lite"/>
    </source>
</evidence>
<comment type="caution">
    <text evidence="4">The sequence shown here is derived from an EMBL/GenBank/DDBJ whole genome shotgun (WGS) entry which is preliminary data.</text>
</comment>
<dbReference type="InterPro" id="IPR036526">
    <property type="entry name" value="C-N_Hydrolase_sf"/>
</dbReference>
<dbReference type="GO" id="GO:0050152">
    <property type="term" value="F:omega-amidase activity"/>
    <property type="evidence" value="ECO:0007669"/>
    <property type="project" value="TreeGrafter"/>
</dbReference>
<reference evidence="4" key="1">
    <citation type="submission" date="2020-05" db="EMBL/GenBank/DDBJ databases">
        <title>WGS assembly of Panicum virgatum.</title>
        <authorList>
            <person name="Lovell J.T."/>
            <person name="Jenkins J."/>
            <person name="Shu S."/>
            <person name="Juenger T.E."/>
            <person name="Schmutz J."/>
        </authorList>
    </citation>
    <scope>NUCLEOTIDE SEQUENCE</scope>
    <source>
        <strain evidence="4">AP13</strain>
    </source>
</reference>
<dbReference type="PANTHER" id="PTHR23088:SF53">
    <property type="entry name" value="OS06G0206000 PROTEIN"/>
    <property type="match status" value="1"/>
</dbReference>
<gene>
    <name evidence="4" type="ORF">PVAP13_4KG175300</name>
</gene>
<feature type="domain" description="CN hydrolase" evidence="3">
    <location>
        <begin position="65"/>
        <end position="314"/>
    </location>
</feature>
<keyword evidence="1" id="KW-0378">Hydrolase</keyword>
<name>A0A8T0TN38_PANVG</name>
<accession>A0A8T0TN38</accession>
<dbReference type="AlphaFoldDB" id="A0A8T0TN38"/>
<evidence type="ECO:0000313" key="4">
    <source>
        <dbReference type="EMBL" id="KAG2610226.1"/>
    </source>
</evidence>
<dbReference type="Pfam" id="PF00795">
    <property type="entry name" value="CN_hydrolase"/>
    <property type="match status" value="1"/>
</dbReference>
<dbReference type="InterPro" id="IPR045254">
    <property type="entry name" value="Nit1/2_C-N_Hydrolase"/>
</dbReference>
<dbReference type="GO" id="GO:0006528">
    <property type="term" value="P:asparagine metabolic process"/>
    <property type="evidence" value="ECO:0007669"/>
    <property type="project" value="TreeGrafter"/>
</dbReference>